<reference evidence="1" key="1">
    <citation type="submission" date="2023-03" db="EMBL/GenBank/DDBJ databases">
        <title>Stygiobacter electus gen. nov., sp. nov., facultatively anaerobic thermotolerant bacterium of the class Ignavibacteria from a well of Yessentuki mineral water deposit.</title>
        <authorList>
            <person name="Podosokorskaya O.A."/>
            <person name="Elcheninov A.G."/>
            <person name="Petrova N.F."/>
            <person name="Zavarzina D.G."/>
            <person name="Kublanov I.V."/>
            <person name="Merkel A.Y."/>
        </authorList>
    </citation>
    <scope>NUCLEOTIDE SEQUENCE</scope>
    <source>
        <strain evidence="1">09-Me</strain>
    </source>
</reference>
<dbReference type="RefSeq" id="WP_321536470.1">
    <property type="nucleotide sequence ID" value="NZ_JARGDL010000017.1"/>
</dbReference>
<dbReference type="AlphaFoldDB" id="A0AAE3P254"/>
<evidence type="ECO:0000313" key="1">
    <source>
        <dbReference type="EMBL" id="MDF1612699.1"/>
    </source>
</evidence>
<proteinExistence type="predicted"/>
<evidence type="ECO:0000313" key="2">
    <source>
        <dbReference type="Proteomes" id="UP001221302"/>
    </source>
</evidence>
<sequence>MALNKYYSRTDLKIGIWPKEDWMTNAQYISTLKNVYGFSYFATYHDYILTAENNGFPLSNIMALVDAHFPQQIKESYDQAGTRGTCGFYYADEPDHIPPSFF</sequence>
<dbReference type="EMBL" id="JARGDL010000017">
    <property type="protein sequence ID" value="MDF1612699.1"/>
    <property type="molecule type" value="Genomic_DNA"/>
</dbReference>
<keyword evidence="2" id="KW-1185">Reference proteome</keyword>
<dbReference type="Proteomes" id="UP001221302">
    <property type="component" value="Unassembled WGS sequence"/>
</dbReference>
<organism evidence="1 2">
    <name type="scientific">Stygiobacter electus</name>
    <dbReference type="NCBI Taxonomy" id="3032292"/>
    <lineage>
        <taxon>Bacteria</taxon>
        <taxon>Pseudomonadati</taxon>
        <taxon>Ignavibacteriota</taxon>
        <taxon>Ignavibacteria</taxon>
        <taxon>Ignavibacteriales</taxon>
        <taxon>Melioribacteraceae</taxon>
        <taxon>Stygiobacter</taxon>
    </lineage>
</organism>
<name>A0AAE3P254_9BACT</name>
<comment type="caution">
    <text evidence="1">The sequence shown here is derived from an EMBL/GenBank/DDBJ whole genome shotgun (WGS) entry which is preliminary data.</text>
</comment>
<protein>
    <submittedName>
        <fullName evidence="1">Uncharacterized protein</fullName>
    </submittedName>
</protein>
<gene>
    <name evidence="1" type="ORF">P0M35_11100</name>
</gene>
<accession>A0AAE3P254</accession>